<evidence type="ECO:0000313" key="3">
    <source>
        <dbReference type="Proteomes" id="UP000588806"/>
    </source>
</evidence>
<organism evidence="2 3">
    <name type="scientific">Vreelandella azerica</name>
    <dbReference type="NCBI Taxonomy" id="2732867"/>
    <lineage>
        <taxon>Bacteria</taxon>
        <taxon>Pseudomonadati</taxon>
        <taxon>Pseudomonadota</taxon>
        <taxon>Gammaproteobacteria</taxon>
        <taxon>Oceanospirillales</taxon>
        <taxon>Halomonadaceae</taxon>
        <taxon>Vreelandella</taxon>
    </lineage>
</organism>
<feature type="coiled-coil region" evidence="1">
    <location>
        <begin position="238"/>
        <end position="461"/>
    </location>
</feature>
<reference evidence="2 3" key="2">
    <citation type="submission" date="2020-06" db="EMBL/GenBank/DDBJ databases">
        <title>Halomonas songnenensis sp. nov., a moderately halophilic bacterium isolated from saline and alkaline soils.</title>
        <authorList>
            <person name="Jiang J."/>
            <person name="Pan Y."/>
        </authorList>
    </citation>
    <scope>NUCLEOTIDE SEQUENCE [LARGE SCALE GENOMIC DNA]</scope>
    <source>
        <strain evidence="2 3">TBZ9</strain>
    </source>
</reference>
<gene>
    <name evidence="2" type="ORF">HLB35_07285</name>
</gene>
<reference evidence="2 3" key="1">
    <citation type="submission" date="2020-05" db="EMBL/GenBank/DDBJ databases">
        <authorList>
            <person name="Ruan W."/>
            <person name="Jeon C.O."/>
            <person name="Chun B.H."/>
        </authorList>
    </citation>
    <scope>NUCLEOTIDE SEQUENCE [LARGE SCALE GENOMIC DNA]</scope>
    <source>
        <strain evidence="2 3">TBZ9</strain>
    </source>
</reference>
<evidence type="ECO:0000313" key="2">
    <source>
        <dbReference type="EMBL" id="NOG31620.1"/>
    </source>
</evidence>
<comment type="caution">
    <text evidence="2">The sequence shown here is derived from an EMBL/GenBank/DDBJ whole genome shotgun (WGS) entry which is preliminary data.</text>
</comment>
<dbReference type="AlphaFoldDB" id="A0A7Y3XAV4"/>
<keyword evidence="1" id="KW-0175">Coiled coil</keyword>
<dbReference type="RefSeq" id="WP_171702056.1">
    <property type="nucleotide sequence ID" value="NZ_JABFHI010000002.1"/>
</dbReference>
<name>A0A7Y3XAV4_9GAMM</name>
<keyword evidence="3" id="KW-1185">Reference proteome</keyword>
<dbReference type="Proteomes" id="UP000588806">
    <property type="component" value="Unassembled WGS sequence"/>
</dbReference>
<evidence type="ECO:0000256" key="1">
    <source>
        <dbReference type="SAM" id="Coils"/>
    </source>
</evidence>
<protein>
    <submittedName>
        <fullName evidence="2">Uncharacterized protein</fullName>
    </submittedName>
</protein>
<proteinExistence type="predicted"/>
<sequence length="715" mass="80893">MTVATNAQPFISQPTTGNETLSQAQWLEALGRVLPLSQLTVFGAGKGKSTAIEWAAANGVKNVCLIEGNKDQYEHLVAVWQALHPEWQLHNQVMQASANQANTFYTASLPAESGVLAPDALNVLWPNISETQRQPCEPKSLSSWAATHWKSAGQWVFIDYFCEADLLNACQDAFKNVDVLMIRVSTAEQSPKALSAKAWTTALEKTGFSVVHRKEERHPHIEHWLCIRSPSEERRILKQQLEEIYQQDKQQAQQQLEDKQAQLTRQQAQFKQLSEERDTLKNRLNKALKASQQHQQAQKETAEKLEQANQQLKTTQQKLEAAEGNYQQAEKQRQEIEKAHQELQHKLEETHGWFLSRKQQAEEGAEKIATLQGELHTKAEQAANLEERLKATEAEREKYNGYFADRKKQHEEAKVQLRDAQQALKERDATISQLSEQLDALQQSNERFAQLEGKLEALFGEQKTYIQQTTNALGQHVTRSARQQRDEQALTHYLQHGQRPVSTQLPPGYAMALLEHYETTQHDVVVVLGSSETTELLAQAILNTRQQQRRLSGGQREQQDNEVTLSNADLPQAVVSIEHQKAASEALKQRLGNKTLAQAVSVVYAPWVECQANGQSALFYAADATLQRLNQWLPDDARVLVIVGEALPDASHSREVTLPVLLQQLPTQRLDIVLEGSSQPQETNLQENWNKLLENRQRPGHWLNLPNTQSLRVEG</sequence>
<dbReference type="EMBL" id="JABFHI010000002">
    <property type="protein sequence ID" value="NOG31620.1"/>
    <property type="molecule type" value="Genomic_DNA"/>
</dbReference>
<accession>A0A7Y3XAV4</accession>